<dbReference type="AlphaFoldDB" id="A0A2S4L7A0"/>
<feature type="domain" description="D-isomer specific 2-hydroxyacid dehydrogenase NAD-binding" evidence="6">
    <location>
        <begin position="128"/>
        <end position="295"/>
    </location>
</feature>
<sequence>MRHHVVFLEAANAPCVDFAFPHTYHRHTHTQAHEVAERIKDATIVVVGVTPVTAEHLDQAPYLQCLAITATGFEWLDRGAFAERGITVVNCPQNNVEAVGEHFLALYFSARKKTVEVHNAVTGPDRQWIQEGSLTPRWKQGPPLSCRQETLGIIGYGALGRQIEVLATGVGFSRVLIAERKGQNKIRGGRVLFEELIRDATTIVVCCPKEPSTLGLISEPELLMMKQEALLLNLSRGGIVCERALAAALKEGRIFGAATDVLETEPGGIGTTPLIPDVANGEEGIPNLTITSHVAWFSQQTMENLGRFLKLGIEGCVMDSLSEPSSRGTVIIHKGEVWR</sequence>
<dbReference type="GO" id="GO:0051287">
    <property type="term" value="F:NAD binding"/>
    <property type="evidence" value="ECO:0007669"/>
    <property type="project" value="InterPro"/>
</dbReference>
<dbReference type="EMBL" id="PKSG01000150">
    <property type="protein sequence ID" value="POR38323.1"/>
    <property type="molecule type" value="Genomic_DNA"/>
</dbReference>
<dbReference type="PANTHER" id="PTHR43761">
    <property type="entry name" value="D-ISOMER SPECIFIC 2-HYDROXYACID DEHYDROGENASE FAMILY PROTEIN (AFU_ORTHOLOGUE AFUA_1G13630)"/>
    <property type="match status" value="1"/>
</dbReference>
<comment type="similarity">
    <text evidence="1 4">Belongs to the D-isomer specific 2-hydroxyacid dehydrogenase family.</text>
</comment>
<dbReference type="InterPro" id="IPR006140">
    <property type="entry name" value="D-isomer_DH_NAD-bd"/>
</dbReference>
<dbReference type="InterPro" id="IPR050418">
    <property type="entry name" value="D-iso_2-hydroxyacid_DH_PdxB"/>
</dbReference>
<organism evidence="7 8">
    <name type="scientific">Tolypocladium paradoxum</name>
    <dbReference type="NCBI Taxonomy" id="94208"/>
    <lineage>
        <taxon>Eukaryota</taxon>
        <taxon>Fungi</taxon>
        <taxon>Dikarya</taxon>
        <taxon>Ascomycota</taxon>
        <taxon>Pezizomycotina</taxon>
        <taxon>Sordariomycetes</taxon>
        <taxon>Hypocreomycetidae</taxon>
        <taxon>Hypocreales</taxon>
        <taxon>Ophiocordycipitaceae</taxon>
        <taxon>Tolypocladium</taxon>
    </lineage>
</organism>
<comment type="caution">
    <text evidence="7">The sequence shown here is derived from an EMBL/GenBank/DDBJ whole genome shotgun (WGS) entry which is preliminary data.</text>
</comment>
<keyword evidence="8" id="KW-1185">Reference proteome</keyword>
<dbReference type="GO" id="GO:0016616">
    <property type="term" value="F:oxidoreductase activity, acting on the CH-OH group of donors, NAD or NADP as acceptor"/>
    <property type="evidence" value="ECO:0007669"/>
    <property type="project" value="InterPro"/>
</dbReference>
<reference evidence="7 8" key="1">
    <citation type="submission" date="2018-01" db="EMBL/GenBank/DDBJ databases">
        <title>Harnessing the power of phylogenomics to disentangle the directionality and signatures of interkingdom host jumping in the parasitic fungal genus Tolypocladium.</title>
        <authorList>
            <person name="Quandt C.A."/>
            <person name="Patterson W."/>
            <person name="Spatafora J.W."/>
        </authorList>
    </citation>
    <scope>NUCLEOTIDE SEQUENCE [LARGE SCALE GENOMIC DNA]</scope>
    <source>
        <strain evidence="7 8">NRBC 100945</strain>
    </source>
</reference>
<dbReference type="Pfam" id="PF02826">
    <property type="entry name" value="2-Hacid_dh_C"/>
    <property type="match status" value="1"/>
</dbReference>
<evidence type="ECO:0000313" key="8">
    <source>
        <dbReference type="Proteomes" id="UP000237481"/>
    </source>
</evidence>
<name>A0A2S4L7A0_9HYPO</name>
<evidence type="ECO:0000256" key="3">
    <source>
        <dbReference type="ARBA" id="ARBA00023027"/>
    </source>
</evidence>
<proteinExistence type="inferred from homology"/>
<evidence type="ECO:0000256" key="2">
    <source>
        <dbReference type="ARBA" id="ARBA00023002"/>
    </source>
</evidence>
<dbReference type="SUPFAM" id="SSF51735">
    <property type="entry name" value="NAD(P)-binding Rossmann-fold domains"/>
    <property type="match status" value="1"/>
</dbReference>
<dbReference type="OrthoDB" id="298012at2759"/>
<dbReference type="STRING" id="94208.A0A2S4L7A0"/>
<evidence type="ECO:0000259" key="5">
    <source>
        <dbReference type="Pfam" id="PF00389"/>
    </source>
</evidence>
<dbReference type="Gene3D" id="3.40.50.720">
    <property type="entry name" value="NAD(P)-binding Rossmann-like Domain"/>
    <property type="match status" value="2"/>
</dbReference>
<dbReference type="PANTHER" id="PTHR43761:SF1">
    <property type="entry name" value="D-ISOMER SPECIFIC 2-HYDROXYACID DEHYDROGENASE CATALYTIC DOMAIN-CONTAINING PROTEIN-RELATED"/>
    <property type="match status" value="1"/>
</dbReference>
<keyword evidence="3" id="KW-0520">NAD</keyword>
<dbReference type="Proteomes" id="UP000237481">
    <property type="component" value="Unassembled WGS sequence"/>
</dbReference>
<dbReference type="SUPFAM" id="SSF52283">
    <property type="entry name" value="Formate/glycerate dehydrogenase catalytic domain-like"/>
    <property type="match status" value="1"/>
</dbReference>
<evidence type="ECO:0000259" key="6">
    <source>
        <dbReference type="Pfam" id="PF02826"/>
    </source>
</evidence>
<feature type="domain" description="D-isomer specific 2-hydroxyacid dehydrogenase catalytic" evidence="5">
    <location>
        <begin position="23"/>
        <end position="304"/>
    </location>
</feature>
<dbReference type="Pfam" id="PF00389">
    <property type="entry name" value="2-Hacid_dh"/>
    <property type="match status" value="1"/>
</dbReference>
<gene>
    <name evidence="7" type="ORF">TPAR_01462</name>
</gene>
<accession>A0A2S4L7A0</accession>
<evidence type="ECO:0000256" key="4">
    <source>
        <dbReference type="RuleBase" id="RU003719"/>
    </source>
</evidence>
<dbReference type="InterPro" id="IPR036291">
    <property type="entry name" value="NAD(P)-bd_dom_sf"/>
</dbReference>
<evidence type="ECO:0000256" key="1">
    <source>
        <dbReference type="ARBA" id="ARBA00005854"/>
    </source>
</evidence>
<evidence type="ECO:0000313" key="7">
    <source>
        <dbReference type="EMBL" id="POR38323.1"/>
    </source>
</evidence>
<protein>
    <submittedName>
        <fullName evidence="7">Glycerate dehydrogenase</fullName>
    </submittedName>
</protein>
<keyword evidence="2 4" id="KW-0560">Oxidoreductase</keyword>
<dbReference type="InterPro" id="IPR006139">
    <property type="entry name" value="D-isomer_2_OHA_DH_cat_dom"/>
</dbReference>